<organism evidence="2 3">
    <name type="scientific">Entamoeba invadens IP1</name>
    <dbReference type="NCBI Taxonomy" id="370355"/>
    <lineage>
        <taxon>Eukaryota</taxon>
        <taxon>Amoebozoa</taxon>
        <taxon>Evosea</taxon>
        <taxon>Archamoebae</taxon>
        <taxon>Mastigamoebida</taxon>
        <taxon>Entamoebidae</taxon>
        <taxon>Entamoeba</taxon>
    </lineage>
</organism>
<dbReference type="Gene3D" id="3.10.20.90">
    <property type="entry name" value="Phosphatidylinositol 3-kinase Catalytic Subunit, Chain A, domain 1"/>
    <property type="match status" value="2"/>
</dbReference>
<dbReference type="CDD" id="cd01763">
    <property type="entry name" value="Ubl_SUMO_like"/>
    <property type="match status" value="2"/>
</dbReference>
<dbReference type="InterPro" id="IPR022617">
    <property type="entry name" value="Rad60/SUMO-like_dom"/>
</dbReference>
<dbReference type="GeneID" id="14891452"/>
<gene>
    <name evidence="2" type="ORF">EIN_523710</name>
</gene>
<keyword evidence="3" id="KW-1185">Reference proteome</keyword>
<dbReference type="VEuPathDB" id="AmoebaDB:EIN_523710"/>
<dbReference type="Pfam" id="PF00240">
    <property type="entry name" value="ubiquitin"/>
    <property type="match status" value="1"/>
</dbReference>
<name>A0A0A1UGA3_ENTIV</name>
<dbReference type="PROSITE" id="PS50053">
    <property type="entry name" value="UBIQUITIN_2"/>
    <property type="match status" value="1"/>
</dbReference>
<dbReference type="OrthoDB" id="442921at2759"/>
<dbReference type="RefSeq" id="XP_004259244.1">
    <property type="nucleotide sequence ID" value="XM_004259196.1"/>
</dbReference>
<dbReference type="Pfam" id="PF11976">
    <property type="entry name" value="Rad60-SLD"/>
    <property type="match status" value="1"/>
</dbReference>
<dbReference type="KEGG" id="eiv:EIN_523710"/>
<reference evidence="2 3" key="1">
    <citation type="submission" date="2012-10" db="EMBL/GenBank/DDBJ databases">
        <authorList>
            <person name="Zafar N."/>
            <person name="Inman J."/>
            <person name="Hall N."/>
            <person name="Lorenzi H."/>
            <person name="Caler E."/>
        </authorList>
    </citation>
    <scope>NUCLEOTIDE SEQUENCE [LARGE SCALE GENOMIC DNA]</scope>
    <source>
        <strain evidence="2 3">IP1</strain>
    </source>
</reference>
<dbReference type="OMA" id="FENEMHS"/>
<dbReference type="SUPFAM" id="SSF54236">
    <property type="entry name" value="Ubiquitin-like"/>
    <property type="match status" value="2"/>
</dbReference>
<evidence type="ECO:0000259" key="1">
    <source>
        <dbReference type="PROSITE" id="PS50053"/>
    </source>
</evidence>
<sequence>MSNNYIDLVAAEESHYSLSSQPSVQDQMKMEFGTGSGINVTVRRDGAKKTMKVPKTTTIKQLKEIYSKDTSAALTFKFVGILLKDEKTLDNYTVEDGDTIDCTVDEKAIDPSHFVKLKLRYDNNISSFRISPIDKLEKLFVRFAEKIGEDVTHLKFLFDGYTISMEDTANSQELENNFIIDVIKF</sequence>
<protein>
    <recommendedName>
        <fullName evidence="1">Ubiquitin-like domain-containing protein</fullName>
    </recommendedName>
</protein>
<dbReference type="PANTHER" id="PTHR10562">
    <property type="entry name" value="SMALL UBIQUITIN-RELATED MODIFIER"/>
    <property type="match status" value="1"/>
</dbReference>
<dbReference type="SMART" id="SM00213">
    <property type="entry name" value="UBQ"/>
    <property type="match status" value="1"/>
</dbReference>
<accession>A0A0A1UGA3</accession>
<dbReference type="InterPro" id="IPR000626">
    <property type="entry name" value="Ubiquitin-like_dom"/>
</dbReference>
<dbReference type="EMBL" id="KB206368">
    <property type="protein sequence ID" value="ELP92473.1"/>
    <property type="molecule type" value="Genomic_DNA"/>
</dbReference>
<dbReference type="AlphaFoldDB" id="A0A0A1UGA3"/>
<evidence type="ECO:0000313" key="3">
    <source>
        <dbReference type="Proteomes" id="UP000014680"/>
    </source>
</evidence>
<dbReference type="InterPro" id="IPR029071">
    <property type="entry name" value="Ubiquitin-like_domsf"/>
</dbReference>
<dbReference type="Proteomes" id="UP000014680">
    <property type="component" value="Unassembled WGS sequence"/>
</dbReference>
<proteinExistence type="predicted"/>
<evidence type="ECO:0000313" key="2">
    <source>
        <dbReference type="EMBL" id="ELP92473.1"/>
    </source>
</evidence>
<feature type="domain" description="Ubiquitin-like" evidence="1">
    <location>
        <begin position="38"/>
        <end position="100"/>
    </location>
</feature>